<accession>A0AAD8CP94</accession>
<dbReference type="GO" id="GO:0005886">
    <property type="term" value="C:plasma membrane"/>
    <property type="evidence" value="ECO:0007669"/>
    <property type="project" value="TreeGrafter"/>
</dbReference>
<dbReference type="PANTHER" id="PTHR12011:SF469">
    <property type="entry name" value="ADHESION G PROTEIN-COUPLED RECEPTOR E1-RELATED"/>
    <property type="match status" value="1"/>
</dbReference>
<feature type="transmembrane region" description="Helical" evidence="1">
    <location>
        <begin position="15"/>
        <end position="38"/>
    </location>
</feature>
<dbReference type="EMBL" id="JAGXEW010000038">
    <property type="protein sequence ID" value="KAK1153877.1"/>
    <property type="molecule type" value="Genomic_DNA"/>
</dbReference>
<dbReference type="Proteomes" id="UP001230051">
    <property type="component" value="Unassembled WGS sequence"/>
</dbReference>
<gene>
    <name evidence="2" type="primary">ADGRE3</name>
    <name evidence="2" type="ORF">AOXY_G29081</name>
</gene>
<keyword evidence="2" id="KW-0675">Receptor</keyword>
<evidence type="ECO:0000313" key="2">
    <source>
        <dbReference type="EMBL" id="KAK1153877.1"/>
    </source>
</evidence>
<evidence type="ECO:0000313" key="3">
    <source>
        <dbReference type="Proteomes" id="UP001230051"/>
    </source>
</evidence>
<dbReference type="AlphaFoldDB" id="A0AAD8CP94"/>
<reference evidence="2" key="1">
    <citation type="submission" date="2022-02" db="EMBL/GenBank/DDBJ databases">
        <title>Atlantic sturgeon de novo genome assembly.</title>
        <authorList>
            <person name="Stock M."/>
            <person name="Klopp C."/>
            <person name="Guiguen Y."/>
            <person name="Cabau C."/>
            <person name="Parinello H."/>
            <person name="Santidrian Yebra-Pimentel E."/>
            <person name="Kuhl H."/>
            <person name="Dirks R.P."/>
            <person name="Guessner J."/>
            <person name="Wuertz S."/>
            <person name="Du K."/>
            <person name="Schartl M."/>
        </authorList>
    </citation>
    <scope>NUCLEOTIDE SEQUENCE</scope>
    <source>
        <strain evidence="2">STURGEONOMICS-FGT-2020</strain>
        <tissue evidence="2">Whole blood</tissue>
    </source>
</reference>
<dbReference type="GO" id="GO:0004930">
    <property type="term" value="F:G protein-coupled receptor activity"/>
    <property type="evidence" value="ECO:0007669"/>
    <property type="project" value="TreeGrafter"/>
</dbReference>
<evidence type="ECO:0000256" key="1">
    <source>
        <dbReference type="SAM" id="Phobius"/>
    </source>
</evidence>
<dbReference type="GO" id="GO:0007189">
    <property type="term" value="P:adenylate cyclase-activating G protein-coupled receptor signaling pathway"/>
    <property type="evidence" value="ECO:0007669"/>
    <property type="project" value="TreeGrafter"/>
</dbReference>
<keyword evidence="1" id="KW-1133">Transmembrane helix</keyword>
<comment type="caution">
    <text evidence="2">The sequence shown here is derived from an EMBL/GenBank/DDBJ whole genome shotgun (WGS) entry which is preliminary data.</text>
</comment>
<proteinExistence type="predicted"/>
<keyword evidence="1" id="KW-0812">Transmembrane</keyword>
<sequence length="99" mass="11499">MGCSWILGFFQGLEFFRFVFVIINSLQGPFIFLVHCVLNQQVRTEYRKWFGRIYKQKDSSELTSSTVPMETLTNETAAESNNCSSTCRGVRVEWNKESQ</sequence>
<keyword evidence="1" id="KW-0472">Membrane</keyword>
<keyword evidence="3" id="KW-1185">Reference proteome</keyword>
<organism evidence="2 3">
    <name type="scientific">Acipenser oxyrinchus oxyrinchus</name>
    <dbReference type="NCBI Taxonomy" id="40147"/>
    <lineage>
        <taxon>Eukaryota</taxon>
        <taxon>Metazoa</taxon>
        <taxon>Chordata</taxon>
        <taxon>Craniata</taxon>
        <taxon>Vertebrata</taxon>
        <taxon>Euteleostomi</taxon>
        <taxon>Actinopterygii</taxon>
        <taxon>Chondrostei</taxon>
        <taxon>Acipenseriformes</taxon>
        <taxon>Acipenseridae</taxon>
        <taxon>Acipenser</taxon>
    </lineage>
</organism>
<dbReference type="PANTHER" id="PTHR12011">
    <property type="entry name" value="ADHESION G-PROTEIN COUPLED RECEPTOR"/>
    <property type="match status" value="1"/>
</dbReference>
<name>A0AAD8CP94_ACIOX</name>
<protein>
    <submittedName>
        <fullName evidence="2">Adhesion G protein-coupled receptor E3-like</fullName>
    </submittedName>
</protein>
<dbReference type="Gene3D" id="1.20.1070.10">
    <property type="entry name" value="Rhodopsin 7-helix transmembrane proteins"/>
    <property type="match status" value="1"/>
</dbReference>